<dbReference type="Pfam" id="PF14317">
    <property type="entry name" value="YcxB"/>
    <property type="match status" value="1"/>
</dbReference>
<sequence length="165" mass="19189">MKEEFDVNLTPQDMYRFNMYHTYHGFHGILSIVMAALVIVVTIVTWGDLDATYSAIYLVLAALFIGYIPLSLWFHAKMLLQRSEALRNTQHFTIDEKGVTISQDGEEALLEWKQVYKVVDTKSNLLVYSTRVNAYVFPKRELGEHYEGVCNIMKQQLESYRLKIK</sequence>
<dbReference type="InterPro" id="IPR025588">
    <property type="entry name" value="YcxB-like_C"/>
</dbReference>
<keyword evidence="1" id="KW-0472">Membrane</keyword>
<dbReference type="EMBL" id="JBBMEX010000010">
    <property type="protein sequence ID" value="MEQ2558223.1"/>
    <property type="molecule type" value="Genomic_DNA"/>
</dbReference>
<evidence type="ECO:0000256" key="1">
    <source>
        <dbReference type="SAM" id="Phobius"/>
    </source>
</evidence>
<evidence type="ECO:0000259" key="2">
    <source>
        <dbReference type="Pfam" id="PF14317"/>
    </source>
</evidence>
<evidence type="ECO:0000313" key="3">
    <source>
        <dbReference type="EMBL" id="MEQ2558223.1"/>
    </source>
</evidence>
<dbReference type="Proteomes" id="UP001454489">
    <property type="component" value="Unassembled WGS sequence"/>
</dbReference>
<keyword evidence="1" id="KW-1133">Transmembrane helix</keyword>
<gene>
    <name evidence="3" type="ORF">WMO43_10135</name>
</gene>
<keyword evidence="4" id="KW-1185">Reference proteome</keyword>
<name>A0ABV1HET4_9FIRM</name>
<feature type="transmembrane region" description="Helical" evidence="1">
    <location>
        <begin position="26"/>
        <end position="47"/>
    </location>
</feature>
<feature type="transmembrane region" description="Helical" evidence="1">
    <location>
        <begin position="53"/>
        <end position="74"/>
    </location>
</feature>
<protein>
    <submittedName>
        <fullName evidence="3">YcxB family protein</fullName>
    </submittedName>
</protein>
<evidence type="ECO:0000313" key="4">
    <source>
        <dbReference type="Proteomes" id="UP001454489"/>
    </source>
</evidence>
<comment type="caution">
    <text evidence="3">The sequence shown here is derived from an EMBL/GenBank/DDBJ whole genome shotgun (WGS) entry which is preliminary data.</text>
</comment>
<dbReference type="RefSeq" id="WP_177963536.1">
    <property type="nucleotide sequence ID" value="NZ_JBBMEX010000010.1"/>
</dbReference>
<keyword evidence="1" id="KW-0812">Transmembrane</keyword>
<accession>A0ABV1HET4</accession>
<proteinExistence type="predicted"/>
<reference evidence="3 4" key="1">
    <citation type="submission" date="2024-03" db="EMBL/GenBank/DDBJ databases">
        <title>Human intestinal bacterial collection.</title>
        <authorList>
            <person name="Pauvert C."/>
            <person name="Hitch T.C.A."/>
            <person name="Clavel T."/>
        </authorList>
    </citation>
    <scope>NUCLEOTIDE SEQUENCE [LARGE SCALE GENOMIC DNA]</scope>
    <source>
        <strain evidence="3 4">CLA-AA-H185</strain>
    </source>
</reference>
<organism evidence="3 4">
    <name type="scientific">Maccoyibacter intestinihominis</name>
    <dbReference type="NCBI Taxonomy" id="3133499"/>
    <lineage>
        <taxon>Bacteria</taxon>
        <taxon>Bacillati</taxon>
        <taxon>Bacillota</taxon>
        <taxon>Clostridia</taxon>
        <taxon>Lachnospirales</taxon>
        <taxon>Lachnospiraceae</taxon>
        <taxon>Maccoyibacter</taxon>
    </lineage>
</organism>
<feature type="domain" description="YcxB-like C-terminal" evidence="2">
    <location>
        <begin position="94"/>
        <end position="142"/>
    </location>
</feature>